<evidence type="ECO:0000256" key="7">
    <source>
        <dbReference type="ARBA" id="ARBA00022975"/>
    </source>
</evidence>
<dbReference type="PANTHER" id="PTHR11550:SF0">
    <property type="entry name" value="CTP SYNTHASE-RELATED"/>
    <property type="match status" value="1"/>
</dbReference>
<evidence type="ECO:0000256" key="6">
    <source>
        <dbReference type="ARBA" id="ARBA00022962"/>
    </source>
</evidence>
<sequence length="588" mass="64923">MRLTGIFCWFARALCLLCRAAGVAVHHVRHRKYAAITGGTMSGLGKGTVISSLGWLLKALGLRVTVIKIDPYLNIDAGTMAPREHGEVYVLKDGAEVDLDFGNYERALNVTLTGDHSITAGKIYRQVIEKERKGEYLGRTVQLVPHVTDAVQDWIERIAEVPVDGKEGPPDICLIELGGTAGELESLVHLEALRCFSRRVGPENFALVHLGFVACTGDGEQKTKPTQQSIQVFVLAVKDICGLRVQVIQELRKSGLKADWVFRRSKQALGDAAREKIAHFGELPKEHVVSVHDVPNLYRVPLMLEEQNVGAFVCEVKIGIVGKYTRSSDAYLSVVKALQHAAIEAALEVDIRWIAAENLETQMQQKHPAEYEEARTEMQNVDGVVCPGGFGDRGVEGKILSSRFCRRNSKPFLGICLGLQTAVIGFARDELQMEHANSEEFDSNSNNPKVVVSMPEVSTEELGGTMRLGSRPTVITDRASLASKLYDHRQTIYERHRHRYEVKPAIVPELEAKGLMFTGRGDGGQRMEIAEIPSHPYFVCCQFHPEYESRPMAPAPLFLGLVLAAKGRLENRLKQNGGQLGLLSTDAN</sequence>
<comment type="similarity">
    <text evidence="2 9">Belongs to the CTP synthase family.</text>
</comment>
<evidence type="ECO:0000256" key="1">
    <source>
        <dbReference type="ARBA" id="ARBA00005171"/>
    </source>
</evidence>
<dbReference type="SUPFAM" id="SSF52540">
    <property type="entry name" value="P-loop containing nucleoside triphosphate hydrolases"/>
    <property type="match status" value="1"/>
</dbReference>
<keyword evidence="14" id="KW-1185">Reference proteome</keyword>
<dbReference type="FunFam" id="3.40.50.880:FF:000002">
    <property type="entry name" value="CTP synthase"/>
    <property type="match status" value="1"/>
</dbReference>
<dbReference type="GO" id="GO:0019856">
    <property type="term" value="P:pyrimidine nucleobase biosynthetic process"/>
    <property type="evidence" value="ECO:0007669"/>
    <property type="project" value="TreeGrafter"/>
</dbReference>
<dbReference type="EC" id="6.3.4.2" evidence="9"/>
<dbReference type="InterPro" id="IPR017926">
    <property type="entry name" value="GATASE"/>
</dbReference>
<dbReference type="SUPFAM" id="SSF52317">
    <property type="entry name" value="Class I glutamine amidotransferase-like"/>
    <property type="match status" value="1"/>
</dbReference>
<dbReference type="PANTHER" id="PTHR11550">
    <property type="entry name" value="CTP SYNTHASE"/>
    <property type="match status" value="1"/>
</dbReference>
<dbReference type="Gene3D" id="3.40.50.880">
    <property type="match status" value="1"/>
</dbReference>
<feature type="domain" description="Glutamine amidotransferase" evidence="11">
    <location>
        <begin position="329"/>
        <end position="562"/>
    </location>
</feature>
<dbReference type="InParanoid" id="A0A0G4H034"/>
<keyword evidence="4 9" id="KW-0547">Nucleotide-binding</keyword>
<dbReference type="UniPathway" id="UPA00159">
    <property type="reaction ID" value="UER00277"/>
</dbReference>
<dbReference type="PROSITE" id="PS51273">
    <property type="entry name" value="GATASE_TYPE_1"/>
    <property type="match status" value="1"/>
</dbReference>
<dbReference type="OrthoDB" id="1739076at2759"/>
<dbReference type="InterPro" id="IPR004468">
    <property type="entry name" value="CTP_synthase"/>
</dbReference>
<dbReference type="VEuPathDB" id="CryptoDB:Vbra_3465"/>
<keyword evidence="10" id="KW-0732">Signal</keyword>
<evidence type="ECO:0000256" key="8">
    <source>
        <dbReference type="ARBA" id="ARBA00047781"/>
    </source>
</evidence>
<feature type="domain" description="CTP synthase N-terminal" evidence="12">
    <location>
        <begin position="32"/>
        <end position="315"/>
    </location>
</feature>
<dbReference type="AlphaFoldDB" id="A0A0G4H034"/>
<feature type="signal peptide" evidence="10">
    <location>
        <begin position="1"/>
        <end position="20"/>
    </location>
</feature>
<evidence type="ECO:0000256" key="4">
    <source>
        <dbReference type="ARBA" id="ARBA00022741"/>
    </source>
</evidence>
<evidence type="ECO:0000259" key="11">
    <source>
        <dbReference type="Pfam" id="PF00117"/>
    </source>
</evidence>
<gene>
    <name evidence="13" type="ORF">Vbra_3465</name>
</gene>
<evidence type="ECO:0000256" key="10">
    <source>
        <dbReference type="SAM" id="SignalP"/>
    </source>
</evidence>
<dbReference type="Proteomes" id="UP000041254">
    <property type="component" value="Unassembled WGS sequence"/>
</dbReference>
<dbReference type="GO" id="GO:0044210">
    <property type="term" value="P:'de novo' CTP biosynthetic process"/>
    <property type="evidence" value="ECO:0007669"/>
    <property type="project" value="UniProtKB-UniRule"/>
</dbReference>
<evidence type="ECO:0000313" key="13">
    <source>
        <dbReference type="EMBL" id="CEM36859.1"/>
    </source>
</evidence>
<dbReference type="Pfam" id="PF00117">
    <property type="entry name" value="GATase"/>
    <property type="match status" value="1"/>
</dbReference>
<dbReference type="NCBIfam" id="NF003792">
    <property type="entry name" value="PRK05380.1"/>
    <property type="match status" value="1"/>
</dbReference>
<dbReference type="CDD" id="cd03113">
    <property type="entry name" value="CTPS_N"/>
    <property type="match status" value="1"/>
</dbReference>
<dbReference type="Gene3D" id="3.40.50.300">
    <property type="entry name" value="P-loop containing nucleotide triphosphate hydrolases"/>
    <property type="match status" value="2"/>
</dbReference>
<dbReference type="GO" id="GO:0003883">
    <property type="term" value="F:CTP synthase activity"/>
    <property type="evidence" value="ECO:0007669"/>
    <property type="project" value="UniProtKB-UniRule"/>
</dbReference>
<evidence type="ECO:0000256" key="9">
    <source>
        <dbReference type="RuleBase" id="RU810713"/>
    </source>
</evidence>
<dbReference type="FunCoup" id="A0A0G4H034">
    <property type="interactions" value="197"/>
</dbReference>
<dbReference type="GO" id="GO:0005524">
    <property type="term" value="F:ATP binding"/>
    <property type="evidence" value="ECO:0007669"/>
    <property type="project" value="UniProtKB-KW"/>
</dbReference>
<dbReference type="STRING" id="1169540.A0A0G4H034"/>
<reference evidence="13 14" key="1">
    <citation type="submission" date="2014-11" db="EMBL/GenBank/DDBJ databases">
        <authorList>
            <person name="Zhu J."/>
            <person name="Qi W."/>
            <person name="Song R."/>
        </authorList>
    </citation>
    <scope>NUCLEOTIDE SEQUENCE [LARGE SCALE GENOMIC DNA]</scope>
</reference>
<dbReference type="Pfam" id="PF06418">
    <property type="entry name" value="CTP_synth_N"/>
    <property type="match status" value="1"/>
</dbReference>
<dbReference type="GO" id="GO:0042802">
    <property type="term" value="F:identical protein binding"/>
    <property type="evidence" value="ECO:0007669"/>
    <property type="project" value="TreeGrafter"/>
</dbReference>
<comment type="catalytic activity">
    <reaction evidence="8 9">
        <text>UTP + L-glutamine + ATP + H2O = CTP + L-glutamate + ADP + phosphate + 2 H(+)</text>
        <dbReference type="Rhea" id="RHEA:26426"/>
        <dbReference type="ChEBI" id="CHEBI:15377"/>
        <dbReference type="ChEBI" id="CHEBI:15378"/>
        <dbReference type="ChEBI" id="CHEBI:29985"/>
        <dbReference type="ChEBI" id="CHEBI:30616"/>
        <dbReference type="ChEBI" id="CHEBI:37563"/>
        <dbReference type="ChEBI" id="CHEBI:43474"/>
        <dbReference type="ChEBI" id="CHEBI:46398"/>
        <dbReference type="ChEBI" id="CHEBI:58359"/>
        <dbReference type="ChEBI" id="CHEBI:456216"/>
        <dbReference type="EC" id="6.3.4.2"/>
    </reaction>
</comment>
<evidence type="ECO:0000259" key="12">
    <source>
        <dbReference type="Pfam" id="PF06418"/>
    </source>
</evidence>
<protein>
    <recommendedName>
        <fullName evidence="9">CTP synthase</fullName>
        <ecNumber evidence="9">6.3.4.2</ecNumber>
    </recommendedName>
    <alternativeName>
        <fullName evidence="9">UTP--ammonia ligase</fullName>
    </alternativeName>
</protein>
<evidence type="ECO:0000256" key="5">
    <source>
        <dbReference type="ARBA" id="ARBA00022840"/>
    </source>
</evidence>
<organism evidence="13 14">
    <name type="scientific">Vitrella brassicaformis (strain CCMP3155)</name>
    <dbReference type="NCBI Taxonomy" id="1169540"/>
    <lineage>
        <taxon>Eukaryota</taxon>
        <taxon>Sar</taxon>
        <taxon>Alveolata</taxon>
        <taxon>Colpodellida</taxon>
        <taxon>Vitrellaceae</taxon>
        <taxon>Vitrella</taxon>
    </lineage>
</organism>
<keyword evidence="6 9" id="KW-0315">Glutamine amidotransferase</keyword>
<name>A0A0G4H034_VITBC</name>
<dbReference type="InterPro" id="IPR033828">
    <property type="entry name" value="GATase1_CTP_Synthase"/>
</dbReference>
<dbReference type="OMA" id="MEHANSE"/>
<comment type="pathway">
    <text evidence="1 9">Pyrimidine metabolism; CTP biosynthesis via de novo pathway; CTP from UDP: step 2/2.</text>
</comment>
<dbReference type="PhylomeDB" id="A0A0G4H034"/>
<comment type="function">
    <text evidence="9">Catalyzes the ATP-dependent amination of UTP to CTP with either L-glutamine or ammonia as the source of nitrogen.</text>
</comment>
<evidence type="ECO:0000313" key="14">
    <source>
        <dbReference type="Proteomes" id="UP000041254"/>
    </source>
</evidence>
<keyword evidence="3 9" id="KW-0436">Ligase</keyword>
<dbReference type="InterPro" id="IPR017456">
    <property type="entry name" value="CTP_synthase_N"/>
</dbReference>
<proteinExistence type="inferred from homology"/>
<evidence type="ECO:0000256" key="3">
    <source>
        <dbReference type="ARBA" id="ARBA00022598"/>
    </source>
</evidence>
<feature type="chain" id="PRO_5005191406" description="CTP synthase" evidence="10">
    <location>
        <begin position="21"/>
        <end position="588"/>
    </location>
</feature>
<keyword evidence="7 9" id="KW-0665">Pyrimidine biosynthesis</keyword>
<dbReference type="CDD" id="cd01746">
    <property type="entry name" value="GATase1_CTP_Synthase"/>
    <property type="match status" value="1"/>
</dbReference>
<dbReference type="EMBL" id="CDMY01000908">
    <property type="protein sequence ID" value="CEM36859.1"/>
    <property type="molecule type" value="Genomic_DNA"/>
</dbReference>
<dbReference type="InterPro" id="IPR027417">
    <property type="entry name" value="P-loop_NTPase"/>
</dbReference>
<accession>A0A0G4H034</accession>
<keyword evidence="5 9" id="KW-0067">ATP-binding</keyword>
<evidence type="ECO:0000256" key="2">
    <source>
        <dbReference type="ARBA" id="ARBA00007533"/>
    </source>
</evidence>
<dbReference type="InterPro" id="IPR029062">
    <property type="entry name" value="Class_I_gatase-like"/>
</dbReference>